<gene>
    <name evidence="1" type="ORF">HPB47_010972</name>
</gene>
<dbReference type="EMBL" id="JABSTQ010011394">
    <property type="protein sequence ID" value="KAG0411906.1"/>
    <property type="molecule type" value="Genomic_DNA"/>
</dbReference>
<evidence type="ECO:0000313" key="2">
    <source>
        <dbReference type="Proteomes" id="UP000805193"/>
    </source>
</evidence>
<accession>A0AC60NXN2</accession>
<evidence type="ECO:0000313" key="1">
    <source>
        <dbReference type="EMBL" id="KAG0411906.1"/>
    </source>
</evidence>
<proteinExistence type="predicted"/>
<keyword evidence="2" id="KW-1185">Reference proteome</keyword>
<name>A0AC60NXN2_IXOPE</name>
<dbReference type="Proteomes" id="UP000805193">
    <property type="component" value="Unassembled WGS sequence"/>
</dbReference>
<sequence>MDSARSWLVAGACCWINVFSCAMVVSSGIVYVNILQTLDVTREQASWPVSLMTNVYMVAEQTQLPIVMIQQCGFLSIRLGARKLM</sequence>
<comment type="caution">
    <text evidence="1">The sequence shown here is derived from an EMBL/GenBank/DDBJ whole genome shotgun (WGS) entry which is preliminary data.</text>
</comment>
<protein>
    <submittedName>
        <fullName evidence="1">Uncharacterized protein</fullName>
    </submittedName>
</protein>
<reference evidence="1 2" key="1">
    <citation type="journal article" date="2020" name="Cell">
        <title>Large-Scale Comparative Analyses of Tick Genomes Elucidate Their Genetic Diversity and Vector Capacities.</title>
        <authorList>
            <consortium name="Tick Genome and Microbiome Consortium (TIGMIC)"/>
            <person name="Jia N."/>
            <person name="Wang J."/>
            <person name="Shi W."/>
            <person name="Du L."/>
            <person name="Sun Y."/>
            <person name="Zhan W."/>
            <person name="Jiang J.F."/>
            <person name="Wang Q."/>
            <person name="Zhang B."/>
            <person name="Ji P."/>
            <person name="Bell-Sakyi L."/>
            <person name="Cui X.M."/>
            <person name="Yuan T.T."/>
            <person name="Jiang B.G."/>
            <person name="Yang W.F."/>
            <person name="Lam T.T."/>
            <person name="Chang Q.C."/>
            <person name="Ding S.J."/>
            <person name="Wang X.J."/>
            <person name="Zhu J.G."/>
            <person name="Ruan X.D."/>
            <person name="Zhao L."/>
            <person name="Wei J.T."/>
            <person name="Ye R.Z."/>
            <person name="Que T.C."/>
            <person name="Du C.H."/>
            <person name="Zhou Y.H."/>
            <person name="Cheng J.X."/>
            <person name="Dai P.F."/>
            <person name="Guo W.B."/>
            <person name="Han X.H."/>
            <person name="Huang E.J."/>
            <person name="Li L.F."/>
            <person name="Wei W."/>
            <person name="Gao Y.C."/>
            <person name="Liu J.Z."/>
            <person name="Shao H.Z."/>
            <person name="Wang X."/>
            <person name="Wang C.C."/>
            <person name="Yang T.C."/>
            <person name="Huo Q.B."/>
            <person name="Li W."/>
            <person name="Chen H.Y."/>
            <person name="Chen S.E."/>
            <person name="Zhou L.G."/>
            <person name="Ni X.B."/>
            <person name="Tian J.H."/>
            <person name="Sheng Y."/>
            <person name="Liu T."/>
            <person name="Pan Y.S."/>
            <person name="Xia L.Y."/>
            <person name="Li J."/>
            <person name="Zhao F."/>
            <person name="Cao W.C."/>
        </authorList>
    </citation>
    <scope>NUCLEOTIDE SEQUENCE [LARGE SCALE GENOMIC DNA]</scope>
    <source>
        <strain evidence="1">Iper-2018</strain>
    </source>
</reference>
<organism evidence="1 2">
    <name type="scientific">Ixodes persulcatus</name>
    <name type="common">Taiga tick</name>
    <dbReference type="NCBI Taxonomy" id="34615"/>
    <lineage>
        <taxon>Eukaryota</taxon>
        <taxon>Metazoa</taxon>
        <taxon>Ecdysozoa</taxon>
        <taxon>Arthropoda</taxon>
        <taxon>Chelicerata</taxon>
        <taxon>Arachnida</taxon>
        <taxon>Acari</taxon>
        <taxon>Parasitiformes</taxon>
        <taxon>Ixodida</taxon>
        <taxon>Ixodoidea</taxon>
        <taxon>Ixodidae</taxon>
        <taxon>Ixodinae</taxon>
        <taxon>Ixodes</taxon>
    </lineage>
</organism>